<dbReference type="Proteomes" id="UP001144978">
    <property type="component" value="Unassembled WGS sequence"/>
</dbReference>
<proteinExistence type="predicted"/>
<protein>
    <submittedName>
        <fullName evidence="1">Uncharacterized protein</fullName>
    </submittedName>
</protein>
<gene>
    <name evidence="1" type="ORF">NUW54_g13354</name>
</gene>
<keyword evidence="2" id="KW-1185">Reference proteome</keyword>
<comment type="caution">
    <text evidence="1">The sequence shown here is derived from an EMBL/GenBank/DDBJ whole genome shotgun (WGS) entry which is preliminary data.</text>
</comment>
<name>A0ACC1MMB2_9APHY</name>
<accession>A0ACC1MMB2</accession>
<evidence type="ECO:0000313" key="1">
    <source>
        <dbReference type="EMBL" id="KAJ2967964.1"/>
    </source>
</evidence>
<organism evidence="1 2">
    <name type="scientific">Trametes sanguinea</name>
    <dbReference type="NCBI Taxonomy" id="158606"/>
    <lineage>
        <taxon>Eukaryota</taxon>
        <taxon>Fungi</taxon>
        <taxon>Dikarya</taxon>
        <taxon>Basidiomycota</taxon>
        <taxon>Agaricomycotina</taxon>
        <taxon>Agaricomycetes</taxon>
        <taxon>Polyporales</taxon>
        <taxon>Polyporaceae</taxon>
        <taxon>Trametes</taxon>
    </lineage>
</organism>
<sequence>MNVVAILLGLTEGAIIIYTQLYSTRLRLVLRRSLFTSQNFSLEELTSALRVRELLSPRALASHHLARLASSPRLARSSSRRSREPTVTPRFHCGSAFVTFACLTILVPLFAELILVFRVVAVYPPHALSRAGWLAVYAPVAVFKLARIANDVVFVTRWARLNRHSVNPLQTGQTAWDLPNAKIEWFLQFFDTTYMGRAILCAEYEA</sequence>
<dbReference type="EMBL" id="JANSHE010006164">
    <property type="protein sequence ID" value="KAJ2967964.1"/>
    <property type="molecule type" value="Genomic_DNA"/>
</dbReference>
<evidence type="ECO:0000313" key="2">
    <source>
        <dbReference type="Proteomes" id="UP001144978"/>
    </source>
</evidence>
<reference evidence="1" key="1">
    <citation type="submission" date="2022-08" db="EMBL/GenBank/DDBJ databases">
        <title>Genome Sequence of Pycnoporus sanguineus.</title>
        <authorList>
            <person name="Buettner E."/>
        </authorList>
    </citation>
    <scope>NUCLEOTIDE SEQUENCE</scope>
    <source>
        <strain evidence="1">CG-C14</strain>
    </source>
</reference>